<gene>
    <name evidence="1" type="ORF">BO95DRAFT_452856</name>
</gene>
<sequence>MFRTKPVRSVLSGTLCLYVLKDISVKAISVRLVGSLRIPRDDHSAKSYQGGITFERSQTLATSRDNSFLMPRGMYVLPFELPLSREMPETVTGVGHKYHSYEVQGIMVHRNSHLDVVSAHPIRLHYLPHILQSDILDQVVPSVEGLIDESMWYRISIFSTEVPFGATFPVQVEFHAPRKDFSLGKITLQVLETHLLKVTPTASDSITYNSVLSTITRKEHAVVRETYENLKYTTAQSSDLLGCEWAATALVHLPQTFQACTQDLQTEVIQVHHKLQFEVEFEAERAQRKKV</sequence>
<evidence type="ECO:0000313" key="2">
    <source>
        <dbReference type="Proteomes" id="UP000249057"/>
    </source>
</evidence>
<name>A0ACD1GAL1_9EURO</name>
<accession>A0ACD1GAL1</accession>
<dbReference type="EMBL" id="KZ825339">
    <property type="protein sequence ID" value="RAH46281.1"/>
    <property type="molecule type" value="Genomic_DNA"/>
</dbReference>
<proteinExistence type="predicted"/>
<dbReference type="Proteomes" id="UP000249057">
    <property type="component" value="Unassembled WGS sequence"/>
</dbReference>
<keyword evidence="2" id="KW-1185">Reference proteome</keyword>
<organism evidence="1 2">
    <name type="scientific">Aspergillus brunneoviolaceus CBS 621.78</name>
    <dbReference type="NCBI Taxonomy" id="1450534"/>
    <lineage>
        <taxon>Eukaryota</taxon>
        <taxon>Fungi</taxon>
        <taxon>Dikarya</taxon>
        <taxon>Ascomycota</taxon>
        <taxon>Pezizomycotina</taxon>
        <taxon>Eurotiomycetes</taxon>
        <taxon>Eurotiomycetidae</taxon>
        <taxon>Eurotiales</taxon>
        <taxon>Aspergillaceae</taxon>
        <taxon>Aspergillus</taxon>
        <taxon>Aspergillus subgen. Circumdati</taxon>
    </lineage>
</organism>
<reference evidence="1" key="1">
    <citation type="submission" date="2018-02" db="EMBL/GenBank/DDBJ databases">
        <title>The genomes of Aspergillus section Nigri reveals drivers in fungal speciation.</title>
        <authorList>
            <consortium name="DOE Joint Genome Institute"/>
            <person name="Vesth T.C."/>
            <person name="Nybo J."/>
            <person name="Theobald S."/>
            <person name="Brandl J."/>
            <person name="Frisvad J.C."/>
            <person name="Nielsen K.F."/>
            <person name="Lyhne E.K."/>
            <person name="Kogle M.E."/>
            <person name="Kuo A."/>
            <person name="Riley R."/>
            <person name="Clum A."/>
            <person name="Nolan M."/>
            <person name="Lipzen A."/>
            <person name="Salamov A."/>
            <person name="Henrissat B."/>
            <person name="Wiebenga A."/>
            <person name="De vries R.P."/>
            <person name="Grigoriev I.V."/>
            <person name="Mortensen U.H."/>
            <person name="Andersen M.R."/>
            <person name="Baker S.E."/>
        </authorList>
    </citation>
    <scope>NUCLEOTIDE SEQUENCE</scope>
    <source>
        <strain evidence="1">CBS 621.78</strain>
    </source>
</reference>
<evidence type="ECO:0000313" key="1">
    <source>
        <dbReference type="EMBL" id="RAH46281.1"/>
    </source>
</evidence>
<protein>
    <submittedName>
        <fullName evidence="1">Uncharacterized protein</fullName>
    </submittedName>
</protein>